<name>A0A8J8PCT8_9ARCH</name>
<sequence>MQIVNEPEVRFEIPDWDLLNDMGMMSADMHFHTRHSDSRTDVKEALKLAGERKVGLAITDHNLIGGVKEAFHSKCSTFVIPGIEISAWDGPHILVYFYEANDLYSYWESNIKRRIQSNPCLAIRMNTLEILDSLERENCVISAAHPMGYFMFNKGMQKCINRSYLTEDTARRIDAYEVICSGMNYKSNLEALQYSRKYHIGCTGGTDGHMLCEVGNVVTTSKADGIDEFLDNIKKGKNEVIGTEKNTKMKIAAGASMSPYYFQHIPSSLEIHYKQNMVRVKHYIDSFKKEN</sequence>
<reference evidence="2" key="1">
    <citation type="submission" date="2016-03" db="EMBL/GenBank/DDBJ databases">
        <authorList>
            <person name="Borrel G."/>
            <person name="Mccann A."/>
            <person name="O'Toole P.W."/>
        </authorList>
    </citation>
    <scope>NUCLEOTIDE SEQUENCE</scope>
    <source>
        <strain evidence="2">183</strain>
    </source>
</reference>
<dbReference type="InterPro" id="IPR052018">
    <property type="entry name" value="PHP_domain"/>
</dbReference>
<protein>
    <recommendedName>
        <fullName evidence="1">Polymerase/histidinol phosphatase N-terminal domain-containing protein</fullName>
    </recommendedName>
</protein>
<dbReference type="EMBL" id="LVVT01000024">
    <property type="protein sequence ID" value="TQS81263.1"/>
    <property type="molecule type" value="Genomic_DNA"/>
</dbReference>
<dbReference type="Proteomes" id="UP000752814">
    <property type="component" value="Unassembled WGS sequence"/>
</dbReference>
<dbReference type="PANTHER" id="PTHR42924:SF3">
    <property type="entry name" value="POLYMERASE_HISTIDINOL PHOSPHATASE N-TERMINAL DOMAIN-CONTAINING PROTEIN"/>
    <property type="match status" value="1"/>
</dbReference>
<organism evidence="2 3">
    <name type="scientific">Candidatus Methanomassiliicoccus intestinalis</name>
    <dbReference type="NCBI Taxonomy" id="1406512"/>
    <lineage>
        <taxon>Archaea</taxon>
        <taxon>Methanobacteriati</taxon>
        <taxon>Thermoplasmatota</taxon>
        <taxon>Thermoplasmata</taxon>
        <taxon>Methanomassiliicoccales</taxon>
        <taxon>Methanomassiliicoccaceae</taxon>
        <taxon>Methanomassiliicoccus</taxon>
    </lineage>
</organism>
<dbReference type="RefSeq" id="WP_400256540.1">
    <property type="nucleotide sequence ID" value="NZ_CAYAYE010000043.1"/>
</dbReference>
<comment type="caution">
    <text evidence="2">The sequence shown here is derived from an EMBL/GenBank/DDBJ whole genome shotgun (WGS) entry which is preliminary data.</text>
</comment>
<dbReference type="InterPro" id="IPR016195">
    <property type="entry name" value="Pol/histidinol_Pase-like"/>
</dbReference>
<feature type="domain" description="Polymerase/histidinol phosphatase N-terminal" evidence="1">
    <location>
        <begin position="27"/>
        <end position="89"/>
    </location>
</feature>
<dbReference type="PANTHER" id="PTHR42924">
    <property type="entry name" value="EXONUCLEASE"/>
    <property type="match status" value="1"/>
</dbReference>
<evidence type="ECO:0000313" key="2">
    <source>
        <dbReference type="EMBL" id="TQS81263.1"/>
    </source>
</evidence>
<proteinExistence type="predicted"/>
<dbReference type="GO" id="GO:0004534">
    <property type="term" value="F:5'-3' RNA exonuclease activity"/>
    <property type="evidence" value="ECO:0007669"/>
    <property type="project" value="TreeGrafter"/>
</dbReference>
<dbReference type="InterPro" id="IPR003141">
    <property type="entry name" value="Pol/His_phosphatase_N"/>
</dbReference>
<evidence type="ECO:0000313" key="3">
    <source>
        <dbReference type="Proteomes" id="UP000752814"/>
    </source>
</evidence>
<accession>A0A8J8PCT8</accession>
<evidence type="ECO:0000259" key="1">
    <source>
        <dbReference type="SMART" id="SM00481"/>
    </source>
</evidence>
<dbReference type="GO" id="GO:0035312">
    <property type="term" value="F:5'-3' DNA exonuclease activity"/>
    <property type="evidence" value="ECO:0007669"/>
    <property type="project" value="TreeGrafter"/>
</dbReference>
<dbReference type="Gene3D" id="3.20.20.140">
    <property type="entry name" value="Metal-dependent hydrolases"/>
    <property type="match status" value="1"/>
</dbReference>
<gene>
    <name evidence="2" type="ORF">A3207_05200</name>
</gene>
<dbReference type="SMART" id="SM00481">
    <property type="entry name" value="POLIIIAc"/>
    <property type="match status" value="1"/>
</dbReference>
<dbReference type="SUPFAM" id="SSF89550">
    <property type="entry name" value="PHP domain-like"/>
    <property type="match status" value="1"/>
</dbReference>
<dbReference type="AlphaFoldDB" id="A0A8J8PCT8"/>
<dbReference type="Pfam" id="PF13263">
    <property type="entry name" value="PHP_C"/>
    <property type="match status" value="1"/>
</dbReference>